<protein>
    <submittedName>
        <fullName evidence="1">DUF2283 domain-containing protein</fullName>
    </submittedName>
</protein>
<proteinExistence type="predicted"/>
<dbReference type="Proteomes" id="UP001240150">
    <property type="component" value="Chromosome"/>
</dbReference>
<organism evidence="1 2">
    <name type="scientific">Actinoplanes oblitus</name>
    <dbReference type="NCBI Taxonomy" id="3040509"/>
    <lineage>
        <taxon>Bacteria</taxon>
        <taxon>Bacillati</taxon>
        <taxon>Actinomycetota</taxon>
        <taxon>Actinomycetes</taxon>
        <taxon>Micromonosporales</taxon>
        <taxon>Micromonosporaceae</taxon>
        <taxon>Actinoplanes</taxon>
    </lineage>
</organism>
<evidence type="ECO:0000313" key="1">
    <source>
        <dbReference type="EMBL" id="WIM94944.1"/>
    </source>
</evidence>
<keyword evidence="2" id="KW-1185">Reference proteome</keyword>
<dbReference type="EMBL" id="CP126980">
    <property type="protein sequence ID" value="WIM94944.1"/>
    <property type="molecule type" value="Genomic_DNA"/>
</dbReference>
<dbReference type="Pfam" id="PF10049">
    <property type="entry name" value="DUF2283"/>
    <property type="match status" value="1"/>
</dbReference>
<gene>
    <name evidence="1" type="ORF">ACTOB_007004</name>
</gene>
<name>A0ABY8WAR1_9ACTN</name>
<evidence type="ECO:0000313" key="2">
    <source>
        <dbReference type="Proteomes" id="UP001240150"/>
    </source>
</evidence>
<dbReference type="RefSeq" id="WP_284916201.1">
    <property type="nucleotide sequence ID" value="NZ_CP126980.1"/>
</dbReference>
<dbReference type="InterPro" id="IPR019270">
    <property type="entry name" value="DUF2283"/>
</dbReference>
<reference evidence="1 2" key="1">
    <citation type="submission" date="2023-06" db="EMBL/GenBank/DDBJ databases">
        <authorList>
            <person name="Yushchuk O."/>
            <person name="Binda E."/>
            <person name="Ruckert-Reed C."/>
            <person name="Fedorenko V."/>
            <person name="Kalinowski J."/>
            <person name="Marinelli F."/>
        </authorList>
    </citation>
    <scope>NUCLEOTIDE SEQUENCE [LARGE SCALE GENOMIC DNA]</scope>
    <source>
        <strain evidence="1 2">NRRL 3884</strain>
    </source>
</reference>
<accession>A0ABY8WAR1</accession>
<sequence>MRLRHDPQANAAYLEFRAIEPGEGSVKLPVDGGDGDVPALLRFAESGELLGVELLDAERQIPQALRDSMG</sequence>